<reference evidence="5 6" key="1">
    <citation type="journal article" date="2019" name="Nat. Microbiol.">
        <title>Mediterranean grassland soil C-N compound turnover is dependent on rainfall and depth, and is mediated by genomically divergent microorganisms.</title>
        <authorList>
            <person name="Diamond S."/>
            <person name="Andeer P.F."/>
            <person name="Li Z."/>
            <person name="Crits-Christoph A."/>
            <person name="Burstein D."/>
            <person name="Anantharaman K."/>
            <person name="Lane K.R."/>
            <person name="Thomas B.C."/>
            <person name="Pan C."/>
            <person name="Northen T.R."/>
            <person name="Banfield J.F."/>
        </authorList>
    </citation>
    <scope>NUCLEOTIDE SEQUENCE [LARGE SCALE GENOMIC DNA]</scope>
    <source>
        <strain evidence="5">NP_2</strain>
    </source>
</reference>
<keyword evidence="4" id="KW-0460">Magnesium</keyword>
<evidence type="ECO:0000313" key="5">
    <source>
        <dbReference type="EMBL" id="TMJ05667.1"/>
    </source>
</evidence>
<evidence type="ECO:0000256" key="2">
    <source>
        <dbReference type="ARBA" id="ARBA00022723"/>
    </source>
</evidence>
<keyword evidence="3 5" id="KW-0378">Hydrolase</keyword>
<dbReference type="SUPFAM" id="SSF56784">
    <property type="entry name" value="HAD-like"/>
    <property type="match status" value="1"/>
</dbReference>
<evidence type="ECO:0000256" key="4">
    <source>
        <dbReference type="ARBA" id="ARBA00022842"/>
    </source>
</evidence>
<dbReference type="PANTHER" id="PTHR46470:SF2">
    <property type="entry name" value="GLYCERALDEHYDE 3-PHOSPHATE PHOSPHATASE"/>
    <property type="match status" value="1"/>
</dbReference>
<dbReference type="GO" id="GO:0016791">
    <property type="term" value="F:phosphatase activity"/>
    <property type="evidence" value="ECO:0007669"/>
    <property type="project" value="TreeGrafter"/>
</dbReference>
<dbReference type="InterPro" id="IPR006439">
    <property type="entry name" value="HAD-SF_hydro_IA"/>
</dbReference>
<dbReference type="Gene3D" id="1.10.150.520">
    <property type="match status" value="1"/>
</dbReference>
<gene>
    <name evidence="5" type="ORF">E6G99_09730</name>
</gene>
<comment type="cofactor">
    <cofactor evidence="1">
        <name>Mg(2+)</name>
        <dbReference type="ChEBI" id="CHEBI:18420"/>
    </cofactor>
</comment>
<dbReference type="PANTHER" id="PTHR46470">
    <property type="entry name" value="N-ACYLNEURAMINATE-9-PHOSPHATASE"/>
    <property type="match status" value="1"/>
</dbReference>
<dbReference type="InterPro" id="IPR023214">
    <property type="entry name" value="HAD_sf"/>
</dbReference>
<dbReference type="SFLD" id="SFLDG01129">
    <property type="entry name" value="C1.5:_HAD__Beta-PGM__Phosphata"/>
    <property type="match status" value="1"/>
</dbReference>
<evidence type="ECO:0000256" key="3">
    <source>
        <dbReference type="ARBA" id="ARBA00022801"/>
    </source>
</evidence>
<dbReference type="Pfam" id="PF00702">
    <property type="entry name" value="Hydrolase"/>
    <property type="match status" value="1"/>
</dbReference>
<evidence type="ECO:0000313" key="6">
    <source>
        <dbReference type="Proteomes" id="UP000318661"/>
    </source>
</evidence>
<dbReference type="InterPro" id="IPR036412">
    <property type="entry name" value="HAD-like_sf"/>
</dbReference>
<evidence type="ECO:0000256" key="1">
    <source>
        <dbReference type="ARBA" id="ARBA00001946"/>
    </source>
</evidence>
<organism evidence="5 6">
    <name type="scientific">Candidatus Segetimicrobium genomatis</name>
    <dbReference type="NCBI Taxonomy" id="2569760"/>
    <lineage>
        <taxon>Bacteria</taxon>
        <taxon>Bacillati</taxon>
        <taxon>Candidatus Sysuimicrobiota</taxon>
        <taxon>Candidatus Sysuimicrobiia</taxon>
        <taxon>Candidatus Sysuimicrobiales</taxon>
        <taxon>Candidatus Segetimicrobiaceae</taxon>
        <taxon>Candidatus Segetimicrobium</taxon>
    </lineage>
</organism>
<comment type="caution">
    <text evidence="5">The sequence shown here is derived from an EMBL/GenBank/DDBJ whole genome shotgun (WGS) entry which is preliminary data.</text>
</comment>
<dbReference type="PRINTS" id="PR00413">
    <property type="entry name" value="HADHALOGNASE"/>
</dbReference>
<dbReference type="NCBIfam" id="TIGR01549">
    <property type="entry name" value="HAD-SF-IA-v1"/>
    <property type="match status" value="1"/>
</dbReference>
<proteinExistence type="predicted"/>
<dbReference type="SFLD" id="SFLDS00003">
    <property type="entry name" value="Haloacid_Dehalogenase"/>
    <property type="match status" value="1"/>
</dbReference>
<sequence length="246" mass="26580">MVRGVIFDLGGTLAAPENHLADDALDRLNAGGLLRWLRQRGLQVHGDFVEARVDERRANEVKRARVASEVTAVDALRPVLQRYHLPHDNGFINEAEVAFFQPELLTMQPLPGAPEILTRLRALGLRAGLASNASSDYFVQTCCQRLGFDAFLDPIVSSAAVGWQKPDRRMFDPFLSAWSLPPGQVVMVGDTPAADIAGANRLGMRSILIPGMRPHGPSEAGARPDAVGADLFAVAGTLEQWIAGAQ</sequence>
<dbReference type="GO" id="GO:0044281">
    <property type="term" value="P:small molecule metabolic process"/>
    <property type="evidence" value="ECO:0007669"/>
    <property type="project" value="UniProtKB-ARBA"/>
</dbReference>
<name>A0A537LD85_9BACT</name>
<protein>
    <submittedName>
        <fullName evidence="5">HAD family hydrolase</fullName>
    </submittedName>
</protein>
<dbReference type="Proteomes" id="UP000318661">
    <property type="component" value="Unassembled WGS sequence"/>
</dbReference>
<dbReference type="Gene3D" id="3.40.50.1000">
    <property type="entry name" value="HAD superfamily/HAD-like"/>
    <property type="match status" value="1"/>
</dbReference>
<dbReference type="InterPro" id="IPR051400">
    <property type="entry name" value="HAD-like_hydrolase"/>
</dbReference>
<keyword evidence="2" id="KW-0479">Metal-binding</keyword>
<dbReference type="AlphaFoldDB" id="A0A537LD85"/>
<dbReference type="EMBL" id="VBAJ01000243">
    <property type="protein sequence ID" value="TMJ05667.1"/>
    <property type="molecule type" value="Genomic_DNA"/>
</dbReference>
<accession>A0A537LD85</accession>
<dbReference type="GO" id="GO:0046872">
    <property type="term" value="F:metal ion binding"/>
    <property type="evidence" value="ECO:0007669"/>
    <property type="project" value="UniProtKB-KW"/>
</dbReference>